<evidence type="ECO:0000313" key="5">
    <source>
        <dbReference type="Proteomes" id="UP000807306"/>
    </source>
</evidence>
<feature type="compositionally biased region" description="Polar residues" evidence="1">
    <location>
        <begin position="73"/>
        <end position="92"/>
    </location>
</feature>
<gene>
    <name evidence="4" type="ORF">CPB83DRAFT_846869</name>
</gene>
<evidence type="ECO:0000256" key="1">
    <source>
        <dbReference type="SAM" id="MobiDB-lite"/>
    </source>
</evidence>
<evidence type="ECO:0000259" key="3">
    <source>
        <dbReference type="Pfam" id="PF00646"/>
    </source>
</evidence>
<evidence type="ECO:0000313" key="4">
    <source>
        <dbReference type="EMBL" id="KAF9532485.1"/>
    </source>
</evidence>
<protein>
    <recommendedName>
        <fullName evidence="3">F-box domain-containing protein</fullName>
    </recommendedName>
</protein>
<sequence>MLIYAIPTFAPLHCVMALSCSTNPSNWPGTWHGSRTAYFYRPRGVLHRAQGLAAPQNPSESKRKYEISRQQRRASNASTVESKSCDNAQSSGSVLSSFATTCLEVLLRRANDSDASLEGILDLPYDIVLEVCFALVYDIPMFSYPVGRPQIFGHLTPLDLLNISRTSHQLRNTLLDRRVRCVWQASFGNIPRLPPCPSDLNEVQYAALAFDDWCSFCLAPVVDQISWLCRQRPCPKCIKEQFIPQTELADWLPKDFCLDSPETLFPYLRRRGQRHYLRSTLKVYIDELNCLPGENREKSLSDWQERRKVVQAGKQTHAVNSDTWLIQWTAAQRSLSATSYLTEIGLVIALLFSLMYLWSEQLFPKPN</sequence>
<comment type="caution">
    <text evidence="4">The sequence shown here is derived from an EMBL/GenBank/DDBJ whole genome shotgun (WGS) entry which is preliminary data.</text>
</comment>
<evidence type="ECO:0000256" key="2">
    <source>
        <dbReference type="SAM" id="SignalP"/>
    </source>
</evidence>
<reference evidence="4" key="1">
    <citation type="submission" date="2020-11" db="EMBL/GenBank/DDBJ databases">
        <authorList>
            <consortium name="DOE Joint Genome Institute"/>
            <person name="Ahrendt S."/>
            <person name="Riley R."/>
            <person name="Andreopoulos W."/>
            <person name="Labutti K."/>
            <person name="Pangilinan J."/>
            <person name="Ruiz-Duenas F.J."/>
            <person name="Barrasa J.M."/>
            <person name="Sanchez-Garcia M."/>
            <person name="Camarero S."/>
            <person name="Miyauchi S."/>
            <person name="Serrano A."/>
            <person name="Linde D."/>
            <person name="Babiker R."/>
            <person name="Drula E."/>
            <person name="Ayuso-Fernandez I."/>
            <person name="Pacheco R."/>
            <person name="Padilla G."/>
            <person name="Ferreira P."/>
            <person name="Barriuso J."/>
            <person name="Kellner H."/>
            <person name="Castanera R."/>
            <person name="Alfaro M."/>
            <person name="Ramirez L."/>
            <person name="Pisabarro A.G."/>
            <person name="Kuo A."/>
            <person name="Tritt A."/>
            <person name="Lipzen A."/>
            <person name="He G."/>
            <person name="Yan M."/>
            <person name="Ng V."/>
            <person name="Cullen D."/>
            <person name="Martin F."/>
            <person name="Rosso M.-N."/>
            <person name="Henrissat B."/>
            <person name="Hibbett D."/>
            <person name="Martinez A.T."/>
            <person name="Grigoriev I.V."/>
        </authorList>
    </citation>
    <scope>NUCLEOTIDE SEQUENCE</scope>
    <source>
        <strain evidence="4">CBS 506.95</strain>
    </source>
</reference>
<dbReference type="Pfam" id="PF00646">
    <property type="entry name" value="F-box"/>
    <property type="match status" value="1"/>
</dbReference>
<feature type="compositionally biased region" description="Basic and acidic residues" evidence="1">
    <location>
        <begin position="60"/>
        <end position="69"/>
    </location>
</feature>
<dbReference type="EMBL" id="MU157831">
    <property type="protein sequence ID" value="KAF9532485.1"/>
    <property type="molecule type" value="Genomic_DNA"/>
</dbReference>
<organism evidence="4 5">
    <name type="scientific">Crepidotus variabilis</name>
    <dbReference type="NCBI Taxonomy" id="179855"/>
    <lineage>
        <taxon>Eukaryota</taxon>
        <taxon>Fungi</taxon>
        <taxon>Dikarya</taxon>
        <taxon>Basidiomycota</taxon>
        <taxon>Agaricomycotina</taxon>
        <taxon>Agaricomycetes</taxon>
        <taxon>Agaricomycetidae</taxon>
        <taxon>Agaricales</taxon>
        <taxon>Agaricineae</taxon>
        <taxon>Crepidotaceae</taxon>
        <taxon>Crepidotus</taxon>
    </lineage>
</organism>
<accession>A0A9P6ENL0</accession>
<dbReference type="Proteomes" id="UP000807306">
    <property type="component" value="Unassembled WGS sequence"/>
</dbReference>
<keyword evidence="2" id="KW-0732">Signal</keyword>
<dbReference type="AlphaFoldDB" id="A0A9P6ENL0"/>
<dbReference type="OrthoDB" id="2322499at2759"/>
<keyword evidence="5" id="KW-1185">Reference proteome</keyword>
<dbReference type="InterPro" id="IPR001810">
    <property type="entry name" value="F-box_dom"/>
</dbReference>
<name>A0A9P6ENL0_9AGAR</name>
<feature type="chain" id="PRO_5040456844" description="F-box domain-containing protein" evidence="2">
    <location>
        <begin position="18"/>
        <end position="367"/>
    </location>
</feature>
<feature type="region of interest" description="Disordered" evidence="1">
    <location>
        <begin position="51"/>
        <end position="92"/>
    </location>
</feature>
<feature type="domain" description="F-box" evidence="3">
    <location>
        <begin position="150"/>
        <end position="178"/>
    </location>
</feature>
<feature type="signal peptide" evidence="2">
    <location>
        <begin position="1"/>
        <end position="17"/>
    </location>
</feature>
<proteinExistence type="predicted"/>